<protein>
    <recommendedName>
        <fullName evidence="1">N-acetyltransferase domain-containing protein</fullName>
    </recommendedName>
</protein>
<evidence type="ECO:0000313" key="3">
    <source>
        <dbReference type="Proteomes" id="UP001500928"/>
    </source>
</evidence>
<gene>
    <name evidence="2" type="ORF">GCM10023200_37340</name>
</gene>
<comment type="caution">
    <text evidence="2">The sequence shown here is derived from an EMBL/GenBank/DDBJ whole genome shotgun (WGS) entry which is preliminary data.</text>
</comment>
<dbReference type="CDD" id="cd04301">
    <property type="entry name" value="NAT_SF"/>
    <property type="match status" value="1"/>
</dbReference>
<sequence length="268" mass="29005">MTDDGATHATLSTGWEPDVPVDDTLARRFVFAYADRLAAMAARIDGRVRDVEGARLVDLGSPFGYDNALVLTRPPEPARWPELLAAAREFFPPDRWWIVLSLWPTPDLTELGLVRVGHPPLMLRPPAPAPAPPAPSDLEIREVRTEADLAAFEHVLVSGFEIESVGTPAIADLALTRDLLHLLVGHADGEPVATAGCAVHHGIVEVDWVATLPSARRRGYGAALTAASVAVAPELPSLLIASDHGHGVYRDLGFLDLFRTTMWEQPPH</sequence>
<reference evidence="3" key="1">
    <citation type="journal article" date="2019" name="Int. J. Syst. Evol. Microbiol.">
        <title>The Global Catalogue of Microorganisms (GCM) 10K type strain sequencing project: providing services to taxonomists for standard genome sequencing and annotation.</title>
        <authorList>
            <consortium name="The Broad Institute Genomics Platform"/>
            <consortium name="The Broad Institute Genome Sequencing Center for Infectious Disease"/>
            <person name="Wu L."/>
            <person name="Ma J."/>
        </authorList>
    </citation>
    <scope>NUCLEOTIDE SEQUENCE [LARGE SCALE GENOMIC DNA]</scope>
    <source>
        <strain evidence="3">JCM 17979</strain>
    </source>
</reference>
<feature type="domain" description="N-acetyltransferase" evidence="1">
    <location>
        <begin position="138"/>
        <end position="268"/>
    </location>
</feature>
<organism evidence="2 3">
    <name type="scientific">Actinomycetospora chlora</name>
    <dbReference type="NCBI Taxonomy" id="663608"/>
    <lineage>
        <taxon>Bacteria</taxon>
        <taxon>Bacillati</taxon>
        <taxon>Actinomycetota</taxon>
        <taxon>Actinomycetes</taxon>
        <taxon>Pseudonocardiales</taxon>
        <taxon>Pseudonocardiaceae</taxon>
        <taxon>Actinomycetospora</taxon>
    </lineage>
</organism>
<dbReference type="RefSeq" id="WP_345418399.1">
    <property type="nucleotide sequence ID" value="NZ_BAABHO010000031.1"/>
</dbReference>
<dbReference type="InterPro" id="IPR000182">
    <property type="entry name" value="GNAT_dom"/>
</dbReference>
<evidence type="ECO:0000313" key="2">
    <source>
        <dbReference type="EMBL" id="GAA4797636.1"/>
    </source>
</evidence>
<evidence type="ECO:0000259" key="1">
    <source>
        <dbReference type="PROSITE" id="PS51186"/>
    </source>
</evidence>
<name>A0ABP9BMT3_9PSEU</name>
<dbReference type="Proteomes" id="UP001500928">
    <property type="component" value="Unassembled WGS sequence"/>
</dbReference>
<dbReference type="PROSITE" id="PS51186">
    <property type="entry name" value="GNAT"/>
    <property type="match status" value="1"/>
</dbReference>
<dbReference type="Gene3D" id="3.40.630.30">
    <property type="match status" value="1"/>
</dbReference>
<dbReference type="Pfam" id="PF00583">
    <property type="entry name" value="Acetyltransf_1"/>
    <property type="match status" value="1"/>
</dbReference>
<keyword evidence="3" id="KW-1185">Reference proteome</keyword>
<accession>A0ABP9BMT3</accession>
<dbReference type="EMBL" id="BAABHO010000031">
    <property type="protein sequence ID" value="GAA4797636.1"/>
    <property type="molecule type" value="Genomic_DNA"/>
</dbReference>
<dbReference type="InterPro" id="IPR016181">
    <property type="entry name" value="Acyl_CoA_acyltransferase"/>
</dbReference>
<proteinExistence type="predicted"/>
<dbReference type="SUPFAM" id="SSF55729">
    <property type="entry name" value="Acyl-CoA N-acyltransferases (Nat)"/>
    <property type="match status" value="1"/>
</dbReference>